<proteinExistence type="inferred from homology"/>
<dbReference type="PANTHER" id="PTHR46552:SF1">
    <property type="entry name" value="NADH-UBIQUINONE OXIDOREDUCTASE CHAIN 2"/>
    <property type="match status" value="1"/>
</dbReference>
<feature type="transmembrane region" description="Helical" evidence="17">
    <location>
        <begin position="323"/>
        <end position="342"/>
    </location>
</feature>
<geneLocation type="mitochondrion" evidence="20"/>
<protein>
    <recommendedName>
        <fullName evidence="4 17">NADH-ubiquinone oxidoreductase chain 2</fullName>
        <ecNumber evidence="3 17">7.1.1.2</ecNumber>
    </recommendedName>
</protein>
<feature type="transmembrane region" description="Helical" evidence="17">
    <location>
        <begin position="190"/>
        <end position="216"/>
    </location>
</feature>
<evidence type="ECO:0000256" key="11">
    <source>
        <dbReference type="ARBA" id="ARBA00022989"/>
    </source>
</evidence>
<dbReference type="InterPro" id="IPR001750">
    <property type="entry name" value="ND/Mrp_TM"/>
</dbReference>
<evidence type="ECO:0000256" key="3">
    <source>
        <dbReference type="ARBA" id="ARBA00012944"/>
    </source>
</evidence>
<evidence type="ECO:0000256" key="8">
    <source>
        <dbReference type="ARBA" id="ARBA00022792"/>
    </source>
</evidence>
<dbReference type="PRINTS" id="PR01436">
    <property type="entry name" value="NADHDHGNASE2"/>
</dbReference>
<evidence type="ECO:0000313" key="20">
    <source>
        <dbReference type="EMBL" id="AAU20436.1"/>
    </source>
</evidence>
<organism evidence="20">
    <name type="scientific">Oedipina poelzi</name>
    <name type="common">quarry worm salamander</name>
    <dbReference type="NCBI Taxonomy" id="107992"/>
    <lineage>
        <taxon>Eukaryota</taxon>
        <taxon>Metazoa</taxon>
        <taxon>Chordata</taxon>
        <taxon>Craniata</taxon>
        <taxon>Vertebrata</taxon>
        <taxon>Euteleostomi</taxon>
        <taxon>Amphibia</taxon>
        <taxon>Batrachia</taxon>
        <taxon>Caudata</taxon>
        <taxon>Salamandroidea</taxon>
        <taxon>Plethodontidae</taxon>
        <taxon>Hemidactyliinae</taxon>
        <taxon>Oedipina</taxon>
        <taxon>Oedipina</taxon>
    </lineage>
</organism>
<feature type="transmembrane region" description="Helical" evidence="17">
    <location>
        <begin position="150"/>
        <end position="169"/>
    </location>
</feature>
<evidence type="ECO:0000259" key="18">
    <source>
        <dbReference type="Pfam" id="PF00361"/>
    </source>
</evidence>
<keyword evidence="7 17" id="KW-0812">Transmembrane</keyword>
<evidence type="ECO:0000256" key="13">
    <source>
        <dbReference type="ARBA" id="ARBA00023075"/>
    </source>
</evidence>
<dbReference type="EMBL" id="AY728213">
    <property type="protein sequence ID" value="AAU20436.1"/>
    <property type="molecule type" value="Genomic_DNA"/>
</dbReference>
<evidence type="ECO:0000256" key="9">
    <source>
        <dbReference type="ARBA" id="ARBA00022967"/>
    </source>
</evidence>
<feature type="transmembrane region" description="Helical" evidence="17">
    <location>
        <begin position="56"/>
        <end position="75"/>
    </location>
</feature>
<dbReference type="AlphaFoldDB" id="Q645E8"/>
<gene>
    <name evidence="20" type="primary">nad2</name>
</gene>
<dbReference type="GO" id="GO:0008137">
    <property type="term" value="F:NADH dehydrogenase (ubiquinone) activity"/>
    <property type="evidence" value="ECO:0007669"/>
    <property type="project" value="UniProtKB-EC"/>
</dbReference>
<evidence type="ECO:0000256" key="10">
    <source>
        <dbReference type="ARBA" id="ARBA00022982"/>
    </source>
</evidence>
<keyword evidence="12 17" id="KW-0520">NAD</keyword>
<keyword evidence="6 17" id="KW-0679">Respiratory chain</keyword>
<dbReference type="GO" id="GO:0005743">
    <property type="term" value="C:mitochondrial inner membrane"/>
    <property type="evidence" value="ECO:0007669"/>
    <property type="project" value="UniProtKB-SubCell"/>
</dbReference>
<name>Q645E8_9SALA</name>
<evidence type="ECO:0000256" key="16">
    <source>
        <dbReference type="ARBA" id="ARBA00049551"/>
    </source>
</evidence>
<evidence type="ECO:0000259" key="19">
    <source>
        <dbReference type="Pfam" id="PF06444"/>
    </source>
</evidence>
<evidence type="ECO:0000256" key="14">
    <source>
        <dbReference type="ARBA" id="ARBA00023128"/>
    </source>
</evidence>
<comment type="similarity">
    <text evidence="2 17">Belongs to the complex I subunit 2 family.</text>
</comment>
<keyword evidence="14 17" id="KW-0496">Mitochondrion</keyword>
<keyword evidence="8 17" id="KW-0999">Mitochondrion inner membrane</keyword>
<evidence type="ECO:0000256" key="12">
    <source>
        <dbReference type="ARBA" id="ARBA00023027"/>
    </source>
</evidence>
<feature type="transmembrane region" description="Helical" evidence="17">
    <location>
        <begin position="95"/>
        <end position="115"/>
    </location>
</feature>
<comment type="function">
    <text evidence="17">Core subunit of the mitochondrial membrane respiratory chain NADH dehydrogenase (Complex I) which catalyzes electron transfer from NADH through the respiratory chain, using ubiquinone as an electron acceptor. Essential for the catalytic activity and assembly of complex I.</text>
</comment>
<feature type="domain" description="NADH:quinone oxidoreductase/Mrp antiporter transmembrane" evidence="18">
    <location>
        <begin position="23"/>
        <end position="287"/>
    </location>
</feature>
<dbReference type="InterPro" id="IPR003917">
    <property type="entry name" value="NADH_UbQ_OxRdtase_chain2"/>
</dbReference>
<evidence type="ECO:0000256" key="6">
    <source>
        <dbReference type="ARBA" id="ARBA00022660"/>
    </source>
</evidence>
<keyword evidence="9 17" id="KW-1278">Translocase</keyword>
<dbReference type="PANTHER" id="PTHR46552">
    <property type="entry name" value="NADH-UBIQUINONE OXIDOREDUCTASE CHAIN 2"/>
    <property type="match status" value="1"/>
</dbReference>
<feature type="transmembrane region" description="Helical" evidence="17">
    <location>
        <begin position="274"/>
        <end position="293"/>
    </location>
</feature>
<evidence type="ECO:0000256" key="17">
    <source>
        <dbReference type="RuleBase" id="RU003403"/>
    </source>
</evidence>
<keyword evidence="11 17" id="KW-1133">Transmembrane helix</keyword>
<accession>Q645E8</accession>
<dbReference type="Pfam" id="PF00361">
    <property type="entry name" value="Proton_antipo_M"/>
    <property type="match status" value="1"/>
</dbReference>
<sequence>MSPYTTSILLSSLSAGTIIVTSSNHWFMAWIGLEMNTLAMIPIMSKNHHPRATEAATKYFLTQAMASAVLLFATMTNAWYTGEWTINMQTTMPTIMMTSALMIKLAVFPFHFWLLDVIQGLDTTTSMILLTWQKLAPMALLIQVNSELNSTMLILLGTMSIIIGGWGGLNQPQLRKIMAYSSIAHLGWMMAVITLSTNITLMTLLLYMMMTPSIFLTMNNTSSANINKMATSWMKNHTLSIMLMTTLMSLGGLPPMSGFMPKWFILEEMVNQNMMITATTMAMSALLSLFFYMRLSYLTSLTTSPSPMNSKFTWRLKSNPNSTLPTVIILSSLLLPISPTIMNMF</sequence>
<keyword evidence="13 17" id="KW-0830">Ubiquinone</keyword>
<evidence type="ECO:0000256" key="1">
    <source>
        <dbReference type="ARBA" id="ARBA00004448"/>
    </source>
</evidence>
<dbReference type="InterPro" id="IPR050175">
    <property type="entry name" value="Complex_I_Subunit_2"/>
</dbReference>
<feature type="domain" description="NADH dehydrogenase subunit 2 C-terminal" evidence="19">
    <location>
        <begin position="289"/>
        <end position="342"/>
    </location>
</feature>
<dbReference type="EC" id="7.1.1.2" evidence="3 17"/>
<evidence type="ECO:0000256" key="15">
    <source>
        <dbReference type="ARBA" id="ARBA00023136"/>
    </source>
</evidence>
<keyword evidence="5" id="KW-0813">Transport</keyword>
<evidence type="ECO:0000256" key="5">
    <source>
        <dbReference type="ARBA" id="ARBA00022448"/>
    </source>
</evidence>
<dbReference type="GO" id="GO:0006120">
    <property type="term" value="P:mitochondrial electron transport, NADH to ubiquinone"/>
    <property type="evidence" value="ECO:0007669"/>
    <property type="project" value="InterPro"/>
</dbReference>
<evidence type="ECO:0000256" key="2">
    <source>
        <dbReference type="ARBA" id="ARBA00007012"/>
    </source>
</evidence>
<evidence type="ECO:0000256" key="7">
    <source>
        <dbReference type="ARBA" id="ARBA00022692"/>
    </source>
</evidence>
<feature type="transmembrane region" description="Helical" evidence="17">
    <location>
        <begin position="236"/>
        <end position="253"/>
    </location>
</feature>
<dbReference type="InterPro" id="IPR010933">
    <property type="entry name" value="NADH_DH_su2_C"/>
</dbReference>
<reference evidence="20" key="1">
    <citation type="journal article" date="2004" name="Proc. Natl. Acad. Sci. U.S.A.">
        <title>Morphological homoplasy, life history evolution, and historical biogeography of plethodontid salamanders inferred from complete mitochondrial genomes.</title>
        <authorList>
            <person name="Mueller R.L."/>
            <person name="Macey J.R."/>
            <person name="Jaekel M."/>
            <person name="Wake D.B."/>
            <person name="Boore J.L."/>
        </authorList>
    </citation>
    <scope>NUCLEOTIDE SEQUENCE</scope>
</reference>
<evidence type="ECO:0000256" key="4">
    <source>
        <dbReference type="ARBA" id="ARBA00021008"/>
    </source>
</evidence>
<comment type="subcellular location">
    <subcellularLocation>
        <location evidence="1 17">Mitochondrion inner membrane</location>
        <topology evidence="1 17">Multi-pass membrane protein</topology>
    </subcellularLocation>
</comment>
<keyword evidence="15 17" id="KW-0472">Membrane</keyword>
<dbReference type="Pfam" id="PF06444">
    <property type="entry name" value="NADH_dehy_S2_C"/>
    <property type="match status" value="1"/>
</dbReference>
<comment type="catalytic activity">
    <reaction evidence="16 17">
        <text>a ubiquinone + NADH + 5 H(+)(in) = a ubiquinol + NAD(+) + 4 H(+)(out)</text>
        <dbReference type="Rhea" id="RHEA:29091"/>
        <dbReference type="Rhea" id="RHEA-COMP:9565"/>
        <dbReference type="Rhea" id="RHEA-COMP:9566"/>
        <dbReference type="ChEBI" id="CHEBI:15378"/>
        <dbReference type="ChEBI" id="CHEBI:16389"/>
        <dbReference type="ChEBI" id="CHEBI:17976"/>
        <dbReference type="ChEBI" id="CHEBI:57540"/>
        <dbReference type="ChEBI" id="CHEBI:57945"/>
        <dbReference type="EC" id="7.1.1.2"/>
    </reaction>
</comment>
<keyword evidence="10 17" id="KW-0249">Electron transport</keyword>